<comment type="caution">
    <text evidence="1">The sequence shown here is derived from an EMBL/GenBank/DDBJ whole genome shotgun (WGS) entry which is preliminary data.</text>
</comment>
<dbReference type="PATRIC" id="fig|1348663.4.peg.4039"/>
<keyword evidence="2" id="KW-1185">Reference proteome</keyword>
<proteinExistence type="predicted"/>
<accession>A0A066YT20</accession>
<evidence type="ECO:0000313" key="2">
    <source>
        <dbReference type="Proteomes" id="UP000027178"/>
    </source>
</evidence>
<dbReference type="eggNOG" id="ENOG5030KTK">
    <property type="taxonomic scope" value="Bacteria"/>
</dbReference>
<evidence type="ECO:0000313" key="1">
    <source>
        <dbReference type="EMBL" id="KDN84397.1"/>
    </source>
</evidence>
<name>A0A066YT20_9ACTN</name>
<dbReference type="EMBL" id="JNBY01000093">
    <property type="protein sequence ID" value="KDN84397.1"/>
    <property type="molecule type" value="Genomic_DNA"/>
</dbReference>
<dbReference type="HOGENOM" id="CLU_1693162_0_0_11"/>
<dbReference type="Proteomes" id="UP000027178">
    <property type="component" value="Unassembled WGS sequence"/>
</dbReference>
<gene>
    <name evidence="1" type="ORF">KCH_41880</name>
</gene>
<sequence length="155" mass="17289">MSDRAQLINGIRQFADWLEANPDVAAPSNPRFLLPLSTNSAVAVFAAEHSLTTTSDAEGNLSAVLTFGPLSYEAYGYVDFEEHRAALEEKNARDWAAKNGLRITTGTCARCKRPFDASDTRWDGHDRYKQTDYCRNCVDRCHDSEIADHRCVICA</sequence>
<reference evidence="1 2" key="1">
    <citation type="submission" date="2014-05" db="EMBL/GenBank/DDBJ databases">
        <title>Draft Genome Sequence of Kitasatospora cheerisanensis KCTC 2395.</title>
        <authorList>
            <person name="Nam D.H."/>
        </authorList>
    </citation>
    <scope>NUCLEOTIDE SEQUENCE [LARGE SCALE GENOMIC DNA]</scope>
    <source>
        <strain evidence="1 2">KCTC 2395</strain>
    </source>
</reference>
<protein>
    <submittedName>
        <fullName evidence="1">Uncharacterized protein</fullName>
    </submittedName>
</protein>
<dbReference type="OrthoDB" id="4331893at2"/>
<organism evidence="1 2">
    <name type="scientific">Kitasatospora cheerisanensis KCTC 2395</name>
    <dbReference type="NCBI Taxonomy" id="1348663"/>
    <lineage>
        <taxon>Bacteria</taxon>
        <taxon>Bacillati</taxon>
        <taxon>Actinomycetota</taxon>
        <taxon>Actinomycetes</taxon>
        <taxon>Kitasatosporales</taxon>
        <taxon>Streptomycetaceae</taxon>
        <taxon>Kitasatospora</taxon>
    </lineage>
</organism>
<dbReference type="AlphaFoldDB" id="A0A066YT20"/>
<dbReference type="RefSeq" id="WP_035864733.1">
    <property type="nucleotide sequence ID" value="NZ_KK853997.1"/>
</dbReference>